<dbReference type="Gene3D" id="3.20.20.370">
    <property type="entry name" value="Glycoside hydrolase/deacetylase"/>
    <property type="match status" value="1"/>
</dbReference>
<reference evidence="2" key="1">
    <citation type="journal article" date="2015" name="Proc. Natl. Acad. Sci. U.S.A.">
        <title>Networks of energetic and metabolic interactions define dynamics in microbial communities.</title>
        <authorList>
            <person name="Embree M."/>
            <person name="Liu J.K."/>
            <person name="Al-Bassam M.M."/>
            <person name="Zengler K."/>
        </authorList>
    </citation>
    <scope>NUCLEOTIDE SEQUENCE</scope>
</reference>
<name>A0A0W8G6Y1_9ZZZZ</name>
<comment type="caution">
    <text evidence="2">The sequence shown here is derived from an EMBL/GenBank/DDBJ whole genome shotgun (WGS) entry which is preliminary data.</text>
</comment>
<gene>
    <name evidence="2" type="ORF">ASZ90_001230</name>
</gene>
<organism evidence="2">
    <name type="scientific">hydrocarbon metagenome</name>
    <dbReference type="NCBI Taxonomy" id="938273"/>
    <lineage>
        <taxon>unclassified sequences</taxon>
        <taxon>metagenomes</taxon>
        <taxon>ecological metagenomes</taxon>
    </lineage>
</organism>
<dbReference type="GO" id="GO:0005975">
    <property type="term" value="P:carbohydrate metabolic process"/>
    <property type="evidence" value="ECO:0007669"/>
    <property type="project" value="InterPro"/>
</dbReference>
<evidence type="ECO:0000256" key="1">
    <source>
        <dbReference type="SAM" id="MobiDB-lite"/>
    </source>
</evidence>
<dbReference type="CDD" id="cd10936">
    <property type="entry name" value="CE4_DAC2"/>
    <property type="match status" value="1"/>
</dbReference>
<feature type="region of interest" description="Disordered" evidence="1">
    <location>
        <begin position="14"/>
        <end position="39"/>
    </location>
</feature>
<sequence>MEVVREYRGAVVVPAEPRQATGPAASSPETPAPSPESPRMAVVIDDLGDSLTFAKELLKLGFPVTMAILPFRAHSAEVDALAARHGAQVLLHQPMQPKGYPGVNPGRGALTVGMSPERIQAVLDENLAQTPNASGVNNHMGSRFTEDATGMAVVLEHLAEKNLFFLDSLTTHKSGVPAAAAKTGSEYRRRYVFLDNTRDTRTILRQLKTTEALALKTGQALAIGHPYPETLEALRAFSASRDKRLTMVRAGDMASEHLRPRP</sequence>
<dbReference type="PANTHER" id="PTHR30105:SF2">
    <property type="entry name" value="DIVERGENT POLYSACCHARIDE DEACETYLASE SUPERFAMILY"/>
    <property type="match status" value="1"/>
</dbReference>
<feature type="compositionally biased region" description="Low complexity" evidence="1">
    <location>
        <begin position="20"/>
        <end position="29"/>
    </location>
</feature>
<dbReference type="InterPro" id="IPR006837">
    <property type="entry name" value="Divergent_DAC"/>
</dbReference>
<dbReference type="EMBL" id="LNQE01000161">
    <property type="protein sequence ID" value="KUG28887.1"/>
    <property type="molecule type" value="Genomic_DNA"/>
</dbReference>
<dbReference type="AlphaFoldDB" id="A0A0W8G6Y1"/>
<accession>A0A0W8G6Y1</accession>
<evidence type="ECO:0000313" key="2">
    <source>
        <dbReference type="EMBL" id="KUG28887.1"/>
    </source>
</evidence>
<protein>
    <submittedName>
        <fullName evidence="2">Putative divergent polysaccharide deacetylase</fullName>
    </submittedName>
</protein>
<proteinExistence type="predicted"/>
<dbReference type="Pfam" id="PF04748">
    <property type="entry name" value="Polysacc_deac_2"/>
    <property type="match status" value="1"/>
</dbReference>
<dbReference type="SUPFAM" id="SSF88713">
    <property type="entry name" value="Glycoside hydrolase/deacetylase"/>
    <property type="match status" value="1"/>
</dbReference>
<dbReference type="PANTHER" id="PTHR30105">
    <property type="entry name" value="UNCHARACTERIZED YIBQ-RELATED"/>
    <property type="match status" value="1"/>
</dbReference>
<dbReference type="InterPro" id="IPR011330">
    <property type="entry name" value="Glyco_hydro/deAcase_b/a-brl"/>
</dbReference>